<feature type="compositionally biased region" description="Low complexity" evidence="7">
    <location>
        <begin position="563"/>
        <end position="577"/>
    </location>
</feature>
<keyword evidence="5 8" id="KW-1133">Transmembrane helix</keyword>
<comment type="caution">
    <text evidence="11">The sequence shown here is derived from an EMBL/GenBank/DDBJ whole genome shotgun (WGS) entry which is preliminary data.</text>
</comment>
<comment type="subcellular location">
    <subcellularLocation>
        <location evidence="1">Membrane</location>
        <topology evidence="1">Multi-pass membrane protein</topology>
    </subcellularLocation>
</comment>
<dbReference type="EMBL" id="LSSN01001090">
    <property type="protein sequence ID" value="OMJ21079.1"/>
    <property type="molecule type" value="Genomic_DNA"/>
</dbReference>
<dbReference type="PANTHER" id="PTHR11827:SF72">
    <property type="entry name" value="GH08340P"/>
    <property type="match status" value="1"/>
</dbReference>
<dbReference type="FunFam" id="1.20.1740.10:FF:000013">
    <property type="entry name" value="Solute carrier family 12 member"/>
    <property type="match status" value="1"/>
</dbReference>
<feature type="transmembrane region" description="Helical" evidence="8">
    <location>
        <begin position="93"/>
        <end position="124"/>
    </location>
</feature>
<sequence>MSNLYPSFSVGPNGESETFGKVFGVMFPACVGIMAGASMSGSLKTPSKSIPRGTLSAIAVTIVVYLSLVILLGSSTSRVSLKENLNVLQEINYIPILVPIGAISTSITSTLSGIIASANILQAISRDDLFKILSVFKQIGSSEATYAVLGTYLISQLVIFYGDVNSVASYVTLFNLLMFASTNFALFVLKLVGATNFRPTFKYFSVESALIGVVSSLAAMFMVDVFSTIVTIIIMTMLMTYVHKYVMSGNKLGEWPHNWGSIGQGLIYHQVRKYILQLDKTEMHVKYWRPQILLLLPPVYGDSKNLQLAFRKATESGNENQVSDQYHSPDDNSRGIAESEYGNCSPRNLESIEQTSKNLIEVGNLLKKGGLYIVGQVVVGKFRDCLDIAKLSESQLLSSIEKNNYKAFVSVSIAKNFHIGARMIMMGSGLGGMKPNIVIFKAKKFYTSLNSSPKNNLQKTDFAIDNPSARNSDNNSNIDKKQLESTKSEESNIDEFGKISCVEIVQTIEEVLLLKKSVGLCYNFSDHDFGVQTKNSNSKYIVIDLWPLQITKSKSNRRGSTRSLAKISPSRSSSIGSDNGLKVELDYESKFDSYTLVLQLGSIMKQHYEYKNKEFKLRVFAIVEHEFEVKEEMDEVKDLLKRLRIKADLEIVCLSKFLYYKECFSKLLLGENTIKSLSSGPKSRKSNDLEEHNITKKGDILNSTKVSKVKKEIDPIQIGIVKKSVVFSADYNNDENASEKKYDDSKIKPIFMKNAAIMGPSKLMKSKTFTEESLLKSNKAFFKQHGGVGISANKKPNPKNNTGIIKAYPKSPIENTASSGNQAASTVNSKLLMSKKKIFDFTEQFGSSEQTKNSEINGGSLGNAEKFVIEVKPEKSSKNHDLTSVNQFEEKLDSINFGQDNSKGQSYVSQYEDADVEEDEVDNGKCTWYFNRLPHDQQNKLLNLAMKKYSTDCDLLISTLPAPEIGTCDSFEQSSNYIENLESLIEGIDTPLILLHSTKLSVTTLL</sequence>
<feature type="compositionally biased region" description="Polar residues" evidence="7">
    <location>
        <begin position="315"/>
        <end position="326"/>
    </location>
</feature>
<name>A0A1R1Y2K8_9FUNG</name>
<keyword evidence="6 8" id="KW-0472">Membrane</keyword>
<evidence type="ECO:0000313" key="11">
    <source>
        <dbReference type="EMBL" id="OMJ21079.1"/>
    </source>
</evidence>
<feature type="domain" description="SLC12A transporter C-terminal" evidence="10">
    <location>
        <begin position="359"/>
        <end position="443"/>
    </location>
</feature>
<protein>
    <submittedName>
        <fullName evidence="11">Vacuolar cation-chloride cotransporter 1</fullName>
    </submittedName>
</protein>
<feature type="compositionally biased region" description="Polar residues" evidence="7">
    <location>
        <begin position="468"/>
        <end position="477"/>
    </location>
</feature>
<organism evidence="11 12">
    <name type="scientific">Smittium culicis</name>
    <dbReference type="NCBI Taxonomy" id="133412"/>
    <lineage>
        <taxon>Eukaryota</taxon>
        <taxon>Fungi</taxon>
        <taxon>Fungi incertae sedis</taxon>
        <taxon>Zoopagomycota</taxon>
        <taxon>Kickxellomycotina</taxon>
        <taxon>Harpellomycetes</taxon>
        <taxon>Harpellales</taxon>
        <taxon>Legeriomycetaceae</taxon>
        <taxon>Smittium</taxon>
    </lineage>
</organism>
<feature type="transmembrane region" description="Helical" evidence="8">
    <location>
        <begin position="55"/>
        <end position="73"/>
    </location>
</feature>
<dbReference type="PANTHER" id="PTHR11827">
    <property type="entry name" value="SOLUTE CARRIER FAMILY 12, CATION COTRANSPORTERS"/>
    <property type="match status" value="1"/>
</dbReference>
<dbReference type="InterPro" id="IPR018491">
    <property type="entry name" value="SLC12_C"/>
</dbReference>
<feature type="transmembrane region" description="Helical" evidence="8">
    <location>
        <begin position="144"/>
        <end position="161"/>
    </location>
</feature>
<dbReference type="Gene3D" id="1.20.1740.10">
    <property type="entry name" value="Amino acid/polyamine transporter I"/>
    <property type="match status" value="1"/>
</dbReference>
<evidence type="ECO:0000256" key="4">
    <source>
        <dbReference type="ARBA" id="ARBA00022692"/>
    </source>
</evidence>
<keyword evidence="4 8" id="KW-0812">Transmembrane</keyword>
<dbReference type="GO" id="GO:0034486">
    <property type="term" value="P:vacuolar transmembrane transport"/>
    <property type="evidence" value="ECO:0007669"/>
    <property type="project" value="TreeGrafter"/>
</dbReference>
<keyword evidence="3" id="KW-0813">Transport</keyword>
<feature type="transmembrane region" description="Helical" evidence="8">
    <location>
        <begin position="167"/>
        <end position="189"/>
    </location>
</feature>
<dbReference type="InterPro" id="IPR004842">
    <property type="entry name" value="SLC12A_fam"/>
</dbReference>
<feature type="region of interest" description="Disordered" evidence="7">
    <location>
        <begin position="315"/>
        <end position="337"/>
    </location>
</feature>
<feature type="region of interest" description="Disordered" evidence="7">
    <location>
        <begin position="451"/>
        <end position="489"/>
    </location>
</feature>
<feature type="transmembrane region" description="Helical" evidence="8">
    <location>
        <begin position="209"/>
        <end position="242"/>
    </location>
</feature>
<dbReference type="Pfam" id="PF00324">
    <property type="entry name" value="AA_permease"/>
    <property type="match status" value="1"/>
</dbReference>
<feature type="compositionally biased region" description="Basic and acidic residues" evidence="7">
    <location>
        <begin position="478"/>
        <end position="489"/>
    </location>
</feature>
<comment type="similarity">
    <text evidence="2">Belongs to the SLC12A transporter family.</text>
</comment>
<dbReference type="GO" id="GO:0006884">
    <property type="term" value="P:cell volume homeostasis"/>
    <property type="evidence" value="ECO:0007669"/>
    <property type="project" value="TreeGrafter"/>
</dbReference>
<dbReference type="Pfam" id="PF03522">
    <property type="entry name" value="SLC12"/>
    <property type="match status" value="1"/>
</dbReference>
<feature type="transmembrane region" description="Helical" evidence="8">
    <location>
        <begin position="22"/>
        <end position="43"/>
    </location>
</feature>
<feature type="domain" description="Amino acid permease/ SLC12A" evidence="9">
    <location>
        <begin position="17"/>
        <end position="293"/>
    </location>
</feature>
<dbReference type="InterPro" id="IPR004841">
    <property type="entry name" value="AA-permease/SLC12A_dom"/>
</dbReference>
<reference evidence="11 12" key="1">
    <citation type="submission" date="2017-01" db="EMBL/GenBank/DDBJ databases">
        <authorList>
            <person name="Mah S.A."/>
            <person name="Swanson W.J."/>
            <person name="Moy G.W."/>
            <person name="Vacquier V.D."/>
        </authorList>
    </citation>
    <scope>NUCLEOTIDE SEQUENCE [LARGE SCALE GENOMIC DNA]</scope>
    <source>
        <strain evidence="11 12">GSMNP</strain>
    </source>
</reference>
<dbReference type="Proteomes" id="UP000187283">
    <property type="component" value="Unassembled WGS sequence"/>
</dbReference>
<evidence type="ECO:0000256" key="6">
    <source>
        <dbReference type="ARBA" id="ARBA00023136"/>
    </source>
</evidence>
<gene>
    <name evidence="11" type="ORF">AYI70_g3691</name>
</gene>
<evidence type="ECO:0000256" key="7">
    <source>
        <dbReference type="SAM" id="MobiDB-lite"/>
    </source>
</evidence>
<dbReference type="STRING" id="133412.A0A1R1Y2K8"/>
<dbReference type="AlphaFoldDB" id="A0A1R1Y2K8"/>
<proteinExistence type="inferred from homology"/>
<evidence type="ECO:0000256" key="2">
    <source>
        <dbReference type="ARBA" id="ARBA00010593"/>
    </source>
</evidence>
<accession>A0A1R1Y2K8</accession>
<dbReference type="GO" id="GO:0015379">
    <property type="term" value="F:potassium:chloride symporter activity"/>
    <property type="evidence" value="ECO:0007669"/>
    <property type="project" value="TreeGrafter"/>
</dbReference>
<dbReference type="OrthoDB" id="2020542at2759"/>
<evidence type="ECO:0000256" key="8">
    <source>
        <dbReference type="SAM" id="Phobius"/>
    </source>
</evidence>
<evidence type="ECO:0000256" key="1">
    <source>
        <dbReference type="ARBA" id="ARBA00004141"/>
    </source>
</evidence>
<evidence type="ECO:0000259" key="9">
    <source>
        <dbReference type="Pfam" id="PF00324"/>
    </source>
</evidence>
<evidence type="ECO:0000313" key="12">
    <source>
        <dbReference type="Proteomes" id="UP000187283"/>
    </source>
</evidence>
<evidence type="ECO:0000256" key="5">
    <source>
        <dbReference type="ARBA" id="ARBA00022989"/>
    </source>
</evidence>
<dbReference type="GO" id="GO:0055075">
    <property type="term" value="P:potassium ion homeostasis"/>
    <property type="evidence" value="ECO:0007669"/>
    <property type="project" value="TreeGrafter"/>
</dbReference>
<feature type="region of interest" description="Disordered" evidence="7">
    <location>
        <begin position="557"/>
        <end position="578"/>
    </location>
</feature>
<dbReference type="GO" id="GO:0055064">
    <property type="term" value="P:chloride ion homeostasis"/>
    <property type="evidence" value="ECO:0007669"/>
    <property type="project" value="TreeGrafter"/>
</dbReference>
<keyword evidence="12" id="KW-1185">Reference proteome</keyword>
<evidence type="ECO:0000256" key="3">
    <source>
        <dbReference type="ARBA" id="ARBA00022448"/>
    </source>
</evidence>
<dbReference type="GO" id="GO:0005774">
    <property type="term" value="C:vacuolar membrane"/>
    <property type="evidence" value="ECO:0007669"/>
    <property type="project" value="TreeGrafter"/>
</dbReference>
<evidence type="ECO:0000259" key="10">
    <source>
        <dbReference type="Pfam" id="PF03522"/>
    </source>
</evidence>